<comment type="catalytic activity">
    <reaction evidence="4 5">
        <text>uridine(38/39/40) in tRNA = pseudouridine(38/39/40) in tRNA</text>
        <dbReference type="Rhea" id="RHEA:22376"/>
        <dbReference type="Rhea" id="RHEA-COMP:10085"/>
        <dbReference type="Rhea" id="RHEA-COMP:10087"/>
        <dbReference type="ChEBI" id="CHEBI:65314"/>
        <dbReference type="ChEBI" id="CHEBI:65315"/>
        <dbReference type="EC" id="5.4.99.12"/>
    </reaction>
</comment>
<evidence type="ECO:0000256" key="3">
    <source>
        <dbReference type="ARBA" id="ARBA00023235"/>
    </source>
</evidence>
<dbReference type="InterPro" id="IPR020097">
    <property type="entry name" value="PsdUridine_synth_TruA_a/b_dom"/>
</dbReference>
<accession>A0ABX8GYF8</accession>
<dbReference type="EC" id="5.4.99.12" evidence="4"/>
<reference evidence="7 8" key="1">
    <citation type="submission" date="2021-05" db="EMBL/GenBank/DDBJ databases">
        <title>Comparative genomic studies on the polysaccharide-degrading batcterial strains of the Flammeovirga genus.</title>
        <authorList>
            <person name="Zewei F."/>
            <person name="Zheng Z."/>
            <person name="Yu L."/>
            <person name="Ruyue G."/>
            <person name="Yanhong M."/>
            <person name="Yuanyuan C."/>
            <person name="Jingyan G."/>
            <person name="Wenjun H."/>
        </authorList>
    </citation>
    <scope>NUCLEOTIDE SEQUENCE [LARGE SCALE GENOMIC DNA]</scope>
    <source>
        <strain evidence="7 8">YS10</strain>
    </source>
</reference>
<comment type="caution">
    <text evidence="4">Lacks conserved residue(s) required for the propagation of feature annotation.</text>
</comment>
<evidence type="ECO:0000256" key="1">
    <source>
        <dbReference type="ARBA" id="ARBA00009375"/>
    </source>
</evidence>
<evidence type="ECO:0000256" key="4">
    <source>
        <dbReference type="HAMAP-Rule" id="MF_00171"/>
    </source>
</evidence>
<feature type="domain" description="Pseudouridine synthase I TruA alpha/beta" evidence="6">
    <location>
        <begin position="150"/>
        <end position="261"/>
    </location>
</feature>
<evidence type="ECO:0000256" key="5">
    <source>
        <dbReference type="RuleBase" id="RU003792"/>
    </source>
</evidence>
<comment type="similarity">
    <text evidence="1 4 5">Belongs to the tRNA pseudouridine synthase TruA family.</text>
</comment>
<dbReference type="Gene3D" id="3.30.70.660">
    <property type="entry name" value="Pseudouridine synthase I, catalytic domain, C-terminal subdomain"/>
    <property type="match status" value="1"/>
</dbReference>
<dbReference type="InterPro" id="IPR020103">
    <property type="entry name" value="PsdUridine_synth_cat_dom_sf"/>
</dbReference>
<name>A0ABX8GYF8_9BACT</name>
<keyword evidence="8" id="KW-1185">Reference proteome</keyword>
<sequence length="265" mass="30273">MKKKRHNYLFEIQYIGYRYHGWMVQPGLKTVQGMIDKTINYVLGGEIKFKTLGTSRTDAMVSANHSAFELFVFDVLDEEEFLKEFNINLPSDIKALSIKKVSDEFNVIQSSKIKEYQYLFTFGAKNHPFCAPFMVSVMDDLNIDVMIEGAKLFEGQHYFGRYCKAPKEGVELTRTIDLCEIKINDVVTASFFPENSYVLNVHGKGFMRNQVRLIMGTLFMLGKGELTLDQIKESLEFSDIKKPLGYIAPASGLNLNAMSYDDEIV</sequence>
<dbReference type="InterPro" id="IPR001406">
    <property type="entry name" value="PsdUridine_synth_TruA"/>
</dbReference>
<dbReference type="InterPro" id="IPR020095">
    <property type="entry name" value="PsdUridine_synth_TruA_C"/>
</dbReference>
<comment type="subunit">
    <text evidence="4">Homodimer.</text>
</comment>
<evidence type="ECO:0000313" key="8">
    <source>
        <dbReference type="Proteomes" id="UP000682802"/>
    </source>
</evidence>
<keyword evidence="3 4" id="KW-0413">Isomerase</keyword>
<feature type="binding site" evidence="4">
    <location>
        <position position="116"/>
    </location>
    <ligand>
        <name>substrate</name>
    </ligand>
</feature>
<proteinExistence type="inferred from homology"/>
<evidence type="ECO:0000259" key="6">
    <source>
        <dbReference type="Pfam" id="PF01416"/>
    </source>
</evidence>
<dbReference type="InterPro" id="IPR020094">
    <property type="entry name" value="TruA/RsuA/RluB/E/F_N"/>
</dbReference>
<gene>
    <name evidence="4" type="primary">truA</name>
    <name evidence="7" type="ORF">KM029_05400</name>
</gene>
<dbReference type="Pfam" id="PF01416">
    <property type="entry name" value="PseudoU_synth_1"/>
    <property type="match status" value="1"/>
</dbReference>
<dbReference type="Proteomes" id="UP000682802">
    <property type="component" value="Chromosome 1"/>
</dbReference>
<dbReference type="PANTHER" id="PTHR11142:SF0">
    <property type="entry name" value="TRNA PSEUDOURIDINE SYNTHASE-LIKE 1"/>
    <property type="match status" value="1"/>
</dbReference>
<dbReference type="RefSeq" id="WP_144072289.1">
    <property type="nucleotide sequence ID" value="NZ_CP076128.1"/>
</dbReference>
<evidence type="ECO:0000313" key="7">
    <source>
        <dbReference type="EMBL" id="QWG08372.1"/>
    </source>
</evidence>
<dbReference type="SUPFAM" id="SSF55120">
    <property type="entry name" value="Pseudouridine synthase"/>
    <property type="match status" value="1"/>
</dbReference>
<organism evidence="7 8">
    <name type="scientific">Flammeovirga kamogawensis</name>
    <dbReference type="NCBI Taxonomy" id="373891"/>
    <lineage>
        <taxon>Bacteria</taxon>
        <taxon>Pseudomonadati</taxon>
        <taxon>Bacteroidota</taxon>
        <taxon>Cytophagia</taxon>
        <taxon>Cytophagales</taxon>
        <taxon>Flammeovirgaceae</taxon>
        <taxon>Flammeovirga</taxon>
    </lineage>
</organism>
<feature type="active site" description="Nucleophile" evidence="4">
    <location>
        <position position="58"/>
    </location>
</feature>
<keyword evidence="2 4" id="KW-0819">tRNA processing</keyword>
<dbReference type="Gene3D" id="3.30.70.580">
    <property type="entry name" value="Pseudouridine synthase I, catalytic domain, N-terminal subdomain"/>
    <property type="match status" value="1"/>
</dbReference>
<dbReference type="PIRSF" id="PIRSF001430">
    <property type="entry name" value="tRNA_psdUrid_synth"/>
    <property type="match status" value="1"/>
</dbReference>
<dbReference type="EMBL" id="CP076128">
    <property type="protein sequence ID" value="QWG08372.1"/>
    <property type="molecule type" value="Genomic_DNA"/>
</dbReference>
<dbReference type="HAMAP" id="MF_00171">
    <property type="entry name" value="TruA"/>
    <property type="match status" value="1"/>
</dbReference>
<evidence type="ECO:0000256" key="2">
    <source>
        <dbReference type="ARBA" id="ARBA00022694"/>
    </source>
</evidence>
<dbReference type="PANTHER" id="PTHR11142">
    <property type="entry name" value="PSEUDOURIDYLATE SYNTHASE"/>
    <property type="match status" value="1"/>
</dbReference>
<protein>
    <recommendedName>
        <fullName evidence="4">tRNA pseudouridine synthase A</fullName>
        <ecNumber evidence="4">5.4.99.12</ecNumber>
    </recommendedName>
    <alternativeName>
        <fullName evidence="4">tRNA pseudouridine(38-40) synthase</fullName>
    </alternativeName>
    <alternativeName>
        <fullName evidence="4">tRNA pseudouridylate synthase I</fullName>
    </alternativeName>
    <alternativeName>
        <fullName evidence="4">tRNA-uridine isomerase I</fullName>
    </alternativeName>
</protein>
<comment type="function">
    <text evidence="4">Formation of pseudouridine at positions 38, 39 and 40 in the anticodon stem and loop of transfer RNAs.</text>
</comment>